<dbReference type="SMART" id="SM00369">
    <property type="entry name" value="LRR_TYP"/>
    <property type="match status" value="4"/>
</dbReference>
<dbReference type="FunFam" id="3.80.10.10:FF:000299">
    <property type="entry name" value="Piriformospora indica-insensitive protein 2"/>
    <property type="match status" value="1"/>
</dbReference>
<evidence type="ECO:0000256" key="2">
    <source>
        <dbReference type="ARBA" id="ARBA00022475"/>
    </source>
</evidence>
<dbReference type="PANTHER" id="PTHR48004:SF38">
    <property type="entry name" value="ROP-INTERACTIVE CRIB MOTIF-CONTAINING PROTEIN 7"/>
    <property type="match status" value="1"/>
</dbReference>
<gene>
    <name evidence="9" type="ORF">FH972_002452</name>
</gene>
<keyword evidence="2" id="KW-1003">Cell membrane</keyword>
<dbReference type="InterPro" id="IPR001611">
    <property type="entry name" value="Leu-rich_rpt"/>
</dbReference>
<evidence type="ECO:0000256" key="6">
    <source>
        <dbReference type="ARBA" id="ARBA00023136"/>
    </source>
</evidence>
<dbReference type="GO" id="GO:0005886">
    <property type="term" value="C:plasma membrane"/>
    <property type="evidence" value="ECO:0007669"/>
    <property type="project" value="UniProtKB-SubCell"/>
</dbReference>
<dbReference type="Gene3D" id="3.80.10.10">
    <property type="entry name" value="Ribonuclease Inhibitor"/>
    <property type="match status" value="1"/>
</dbReference>
<dbReference type="InterPro" id="IPR052941">
    <property type="entry name" value="StomDev_PlantInt_Reg"/>
</dbReference>
<evidence type="ECO:0000313" key="9">
    <source>
        <dbReference type="EMBL" id="KAE7997851.1"/>
    </source>
</evidence>
<evidence type="ECO:0000256" key="7">
    <source>
        <dbReference type="SAM" id="Phobius"/>
    </source>
</evidence>
<keyword evidence="6 7" id="KW-0472">Membrane</keyword>
<evidence type="ECO:0008006" key="11">
    <source>
        <dbReference type="Google" id="ProtNLM"/>
    </source>
</evidence>
<evidence type="ECO:0000256" key="1">
    <source>
        <dbReference type="ARBA" id="ARBA00004236"/>
    </source>
</evidence>
<dbReference type="PANTHER" id="PTHR48004">
    <property type="entry name" value="OS01G0149700 PROTEIN"/>
    <property type="match status" value="1"/>
</dbReference>
<sequence length="461" mass="49600">MALFHPFSCLALVFLYTLLSLLVVSHQQPLLDPAERDAVFRVLNSVNPAVSWRTVFPDDDLCSSAPHGVVCDYFSDDDSDVPSSAHITELSFGFVSDYAPNPPCSSDSTIDPTIFTAFNFLRKLFFYKCFTNETRRVSLPADAVSPGFSSALEELVFIDNPALVGPLSTLLRNYTNLRRVVLTGNGVYGEIPEGLGDDSVGLEELTLSRNQLSGPVPSSLSKLKSLRVLDLSHNHFDGYLPEALGNLTELLKLDLTSNGFSGKIPGGLRNLQSLEFLDLSYNRFGNYGLPLFLAEMPKLREVHLSGNPLGGAIPEIWKNLGGVLGIGLSNTGLVGNIPASMGVHLRNLRYLGLDNNSLEGTVPVEFALLGTVSEINLENNNLSGRLPFSAKIGGKLKLGGNPELCVDERLGSGSLGKLKVCTNKPVIPNAALFSASSNPLLAVPHVLVFLGFLVCLGLINS</sequence>
<keyword evidence="3" id="KW-0433">Leucine-rich repeat</keyword>
<keyword evidence="4 8" id="KW-0732">Signal</keyword>
<dbReference type="Pfam" id="PF13855">
    <property type="entry name" value="LRR_8"/>
    <property type="match status" value="1"/>
</dbReference>
<proteinExistence type="predicted"/>
<name>A0A5N6QH85_9ROSI</name>
<dbReference type="Pfam" id="PF00560">
    <property type="entry name" value="LRR_1"/>
    <property type="match status" value="4"/>
</dbReference>
<evidence type="ECO:0000256" key="4">
    <source>
        <dbReference type="ARBA" id="ARBA00022729"/>
    </source>
</evidence>
<keyword evidence="5" id="KW-0677">Repeat</keyword>
<keyword evidence="7" id="KW-0812">Transmembrane</keyword>
<evidence type="ECO:0000256" key="5">
    <source>
        <dbReference type="ARBA" id="ARBA00022737"/>
    </source>
</evidence>
<dbReference type="OrthoDB" id="676979at2759"/>
<feature type="transmembrane region" description="Helical" evidence="7">
    <location>
        <begin position="440"/>
        <end position="459"/>
    </location>
</feature>
<dbReference type="EMBL" id="CM017321">
    <property type="protein sequence ID" value="KAE7997851.1"/>
    <property type="molecule type" value="Genomic_DNA"/>
</dbReference>
<dbReference type="InterPro" id="IPR032675">
    <property type="entry name" value="LRR_dom_sf"/>
</dbReference>
<feature type="signal peptide" evidence="8">
    <location>
        <begin position="1"/>
        <end position="27"/>
    </location>
</feature>
<protein>
    <recommendedName>
        <fullName evidence="11">Leucine-rich repeat-containing N-terminal plant-type domain-containing protein</fullName>
    </recommendedName>
</protein>
<organism evidence="9 10">
    <name type="scientific">Carpinus fangiana</name>
    <dbReference type="NCBI Taxonomy" id="176857"/>
    <lineage>
        <taxon>Eukaryota</taxon>
        <taxon>Viridiplantae</taxon>
        <taxon>Streptophyta</taxon>
        <taxon>Embryophyta</taxon>
        <taxon>Tracheophyta</taxon>
        <taxon>Spermatophyta</taxon>
        <taxon>Magnoliopsida</taxon>
        <taxon>eudicotyledons</taxon>
        <taxon>Gunneridae</taxon>
        <taxon>Pentapetalae</taxon>
        <taxon>rosids</taxon>
        <taxon>fabids</taxon>
        <taxon>Fagales</taxon>
        <taxon>Betulaceae</taxon>
        <taxon>Carpinus</taxon>
    </lineage>
</organism>
<dbReference type="InterPro" id="IPR003591">
    <property type="entry name" value="Leu-rich_rpt_typical-subtyp"/>
</dbReference>
<keyword evidence="10" id="KW-1185">Reference proteome</keyword>
<evidence type="ECO:0000256" key="8">
    <source>
        <dbReference type="SAM" id="SignalP"/>
    </source>
</evidence>
<evidence type="ECO:0000256" key="3">
    <source>
        <dbReference type="ARBA" id="ARBA00022614"/>
    </source>
</evidence>
<accession>A0A5N6QH85</accession>
<evidence type="ECO:0000313" key="10">
    <source>
        <dbReference type="Proteomes" id="UP000327013"/>
    </source>
</evidence>
<keyword evidence="7" id="KW-1133">Transmembrane helix</keyword>
<reference evidence="9 10" key="1">
    <citation type="submission" date="2019-06" db="EMBL/GenBank/DDBJ databases">
        <title>A chromosomal-level reference genome of Carpinus fangiana (Coryloideae, Betulaceae).</title>
        <authorList>
            <person name="Yang X."/>
            <person name="Wang Z."/>
            <person name="Zhang L."/>
            <person name="Hao G."/>
            <person name="Liu J."/>
            <person name="Yang Y."/>
        </authorList>
    </citation>
    <scope>NUCLEOTIDE SEQUENCE [LARGE SCALE GENOMIC DNA]</scope>
    <source>
        <strain evidence="9">Cfa_2016G</strain>
        <tissue evidence="9">Leaf</tissue>
    </source>
</reference>
<dbReference type="SUPFAM" id="SSF52058">
    <property type="entry name" value="L domain-like"/>
    <property type="match status" value="1"/>
</dbReference>
<comment type="subcellular location">
    <subcellularLocation>
        <location evidence="1">Cell membrane</location>
    </subcellularLocation>
</comment>
<feature type="chain" id="PRO_5024291378" description="Leucine-rich repeat-containing N-terminal plant-type domain-containing protein" evidence="8">
    <location>
        <begin position="28"/>
        <end position="461"/>
    </location>
</feature>
<dbReference type="AlphaFoldDB" id="A0A5N6QH85"/>
<dbReference type="Proteomes" id="UP000327013">
    <property type="component" value="Chromosome 1"/>
</dbReference>